<dbReference type="PROSITE" id="PS51054">
    <property type="entry name" value="ORANGE"/>
    <property type="match status" value="1"/>
</dbReference>
<feature type="compositionally biased region" description="Polar residues" evidence="6">
    <location>
        <begin position="60"/>
        <end position="69"/>
    </location>
</feature>
<keyword evidence="5" id="KW-0539">Nucleus</keyword>
<dbReference type="AlphaFoldDB" id="A0AAD9UHM3"/>
<feature type="region of interest" description="Disordered" evidence="6">
    <location>
        <begin position="39"/>
        <end position="69"/>
    </location>
</feature>
<keyword evidence="3" id="KW-0238">DNA-binding</keyword>
<reference evidence="9" key="1">
    <citation type="journal article" date="2023" name="Mol. Biol. Evol.">
        <title>Third-Generation Sequencing Reveals the Adaptive Role of the Epigenome in Three Deep-Sea Polychaetes.</title>
        <authorList>
            <person name="Perez M."/>
            <person name="Aroh O."/>
            <person name="Sun Y."/>
            <person name="Lan Y."/>
            <person name="Juniper S.K."/>
            <person name="Young C.R."/>
            <person name="Angers B."/>
            <person name="Qian P.Y."/>
        </authorList>
    </citation>
    <scope>NUCLEOTIDE SEQUENCE</scope>
    <source>
        <strain evidence="9">R07B-5</strain>
    </source>
</reference>
<proteinExistence type="predicted"/>
<dbReference type="GO" id="GO:0003677">
    <property type="term" value="F:DNA binding"/>
    <property type="evidence" value="ECO:0007669"/>
    <property type="project" value="UniProtKB-KW"/>
</dbReference>
<dbReference type="InterPro" id="IPR003650">
    <property type="entry name" value="Orange_dom"/>
</dbReference>
<dbReference type="SMART" id="SM00353">
    <property type="entry name" value="HLH"/>
    <property type="match status" value="1"/>
</dbReference>
<dbReference type="SUPFAM" id="SSF47459">
    <property type="entry name" value="HLH, helix-loop-helix DNA-binding domain"/>
    <property type="match status" value="1"/>
</dbReference>
<gene>
    <name evidence="9" type="ORF">NP493_96g10000</name>
</gene>
<evidence type="ECO:0000259" key="7">
    <source>
        <dbReference type="PROSITE" id="PS50888"/>
    </source>
</evidence>
<dbReference type="SMART" id="SM00511">
    <property type="entry name" value="ORANGE"/>
    <property type="match status" value="1"/>
</dbReference>
<dbReference type="InterPro" id="IPR011598">
    <property type="entry name" value="bHLH_dom"/>
</dbReference>
<dbReference type="EMBL" id="JAODUO010000096">
    <property type="protein sequence ID" value="KAK2189819.1"/>
    <property type="molecule type" value="Genomic_DNA"/>
</dbReference>
<dbReference type="PANTHER" id="PTHR10985">
    <property type="entry name" value="BASIC HELIX-LOOP-HELIX TRANSCRIPTION FACTOR, HES-RELATED"/>
    <property type="match status" value="1"/>
</dbReference>
<dbReference type="CDD" id="cd11410">
    <property type="entry name" value="bHLH_O_HES"/>
    <property type="match status" value="1"/>
</dbReference>
<evidence type="ECO:0000259" key="8">
    <source>
        <dbReference type="PROSITE" id="PS51054"/>
    </source>
</evidence>
<protein>
    <submittedName>
        <fullName evidence="9">Uncharacterized protein</fullName>
    </submittedName>
</protein>
<evidence type="ECO:0000313" key="10">
    <source>
        <dbReference type="Proteomes" id="UP001209878"/>
    </source>
</evidence>
<feature type="domain" description="BHLH" evidence="7">
    <location>
        <begin position="108"/>
        <end position="165"/>
    </location>
</feature>
<comment type="caution">
    <text evidence="9">The sequence shown here is derived from an EMBL/GenBank/DDBJ whole genome shotgun (WGS) entry which is preliminary data.</text>
</comment>
<dbReference type="Gene3D" id="6.10.250.980">
    <property type="match status" value="1"/>
</dbReference>
<accession>A0AAD9UHM3</accession>
<feature type="region of interest" description="Disordered" evidence="6">
    <location>
        <begin position="282"/>
        <end position="304"/>
    </location>
</feature>
<dbReference type="GO" id="GO:0005634">
    <property type="term" value="C:nucleus"/>
    <property type="evidence" value="ECO:0007669"/>
    <property type="project" value="UniProtKB-SubCell"/>
</dbReference>
<evidence type="ECO:0000256" key="1">
    <source>
        <dbReference type="ARBA" id="ARBA00004123"/>
    </source>
</evidence>
<organism evidence="9 10">
    <name type="scientific">Ridgeia piscesae</name>
    <name type="common">Tubeworm</name>
    <dbReference type="NCBI Taxonomy" id="27915"/>
    <lineage>
        <taxon>Eukaryota</taxon>
        <taxon>Metazoa</taxon>
        <taxon>Spiralia</taxon>
        <taxon>Lophotrochozoa</taxon>
        <taxon>Annelida</taxon>
        <taxon>Polychaeta</taxon>
        <taxon>Sedentaria</taxon>
        <taxon>Canalipalpata</taxon>
        <taxon>Sabellida</taxon>
        <taxon>Siboglinidae</taxon>
        <taxon>Ridgeia</taxon>
    </lineage>
</organism>
<evidence type="ECO:0000313" key="9">
    <source>
        <dbReference type="EMBL" id="KAK2189819.1"/>
    </source>
</evidence>
<evidence type="ECO:0000256" key="5">
    <source>
        <dbReference type="ARBA" id="ARBA00023242"/>
    </source>
</evidence>
<dbReference type="GO" id="GO:0006355">
    <property type="term" value="P:regulation of DNA-templated transcription"/>
    <property type="evidence" value="ECO:0007669"/>
    <property type="project" value="InterPro"/>
</dbReference>
<dbReference type="GO" id="GO:0046983">
    <property type="term" value="F:protein dimerization activity"/>
    <property type="evidence" value="ECO:0007669"/>
    <property type="project" value="InterPro"/>
</dbReference>
<dbReference type="FunFam" id="4.10.280.10:FF:000009">
    <property type="entry name" value="Transcription factor HES-1"/>
    <property type="match status" value="1"/>
</dbReference>
<dbReference type="PROSITE" id="PS50888">
    <property type="entry name" value="BHLH"/>
    <property type="match status" value="1"/>
</dbReference>
<dbReference type="Pfam" id="PF00010">
    <property type="entry name" value="HLH"/>
    <property type="match status" value="1"/>
</dbReference>
<evidence type="ECO:0000256" key="2">
    <source>
        <dbReference type="ARBA" id="ARBA00023015"/>
    </source>
</evidence>
<sequence length="350" mass="38640">MPLSAATWQAGVTDVQHDGRALMTRLATPLARSRACLSRRSGRRAPMIGPPAPVGCQRSRGINSSTRQPRVTFKRHTNYRTRARTLLRLCCRTQWIGRSVAVLEFPVHSFIRKPLIERKRRERINESLNQLKSLVLEALKKDESSCTKMDKADILELTVQHLQSMQQRHRQVKYTAGYEECAGEVTHYMSRTPVHPDLSARLMQHLDGQMVKENRAPATSPGRVMPACPSPSYGVPCTTPLASLPGLCYVAATPLGLTAHHEAAAPYCGSRAHSPLSGRVSLHAAGQRPQDTRTSSPLIADDVPDTDYGRLSATGPHCRALDNSQASVAALPLSTHSVKQEEDANVWRPW</sequence>
<dbReference type="Pfam" id="PF07527">
    <property type="entry name" value="Hairy_orange"/>
    <property type="match status" value="1"/>
</dbReference>
<dbReference type="Gene3D" id="4.10.280.10">
    <property type="entry name" value="Helix-loop-helix DNA-binding domain"/>
    <property type="match status" value="1"/>
</dbReference>
<dbReference type="InterPro" id="IPR050370">
    <property type="entry name" value="HES_HEY"/>
</dbReference>
<feature type="domain" description="Orange" evidence="8">
    <location>
        <begin position="174"/>
        <end position="206"/>
    </location>
</feature>
<name>A0AAD9UHM3_RIDPI</name>
<dbReference type="SUPFAM" id="SSF158457">
    <property type="entry name" value="Orange domain-like"/>
    <property type="match status" value="1"/>
</dbReference>
<keyword evidence="2" id="KW-0805">Transcription regulation</keyword>
<dbReference type="Proteomes" id="UP001209878">
    <property type="component" value="Unassembled WGS sequence"/>
</dbReference>
<comment type="subcellular location">
    <subcellularLocation>
        <location evidence="1">Nucleus</location>
    </subcellularLocation>
</comment>
<evidence type="ECO:0000256" key="4">
    <source>
        <dbReference type="ARBA" id="ARBA00023163"/>
    </source>
</evidence>
<dbReference type="InterPro" id="IPR036638">
    <property type="entry name" value="HLH_DNA-bd_sf"/>
</dbReference>
<keyword evidence="4" id="KW-0804">Transcription</keyword>
<keyword evidence="10" id="KW-1185">Reference proteome</keyword>
<evidence type="ECO:0000256" key="3">
    <source>
        <dbReference type="ARBA" id="ARBA00023125"/>
    </source>
</evidence>
<evidence type="ECO:0000256" key="6">
    <source>
        <dbReference type="SAM" id="MobiDB-lite"/>
    </source>
</evidence>